<dbReference type="AlphaFoldDB" id="A0A380T8X6"/>
<gene>
    <name evidence="2" type="ORF">DF3PB_1030002</name>
</gene>
<accession>A0A380T8X6</accession>
<sequence length="62" mass="6387">MRGAGRGPTGDESDACLADGPKVAPRTEATAEGWVFLPSRGRATRGYGFADSSGRIASASWT</sequence>
<name>A0A380T8X6_9ZZZZ</name>
<evidence type="ECO:0000313" key="2">
    <source>
        <dbReference type="EMBL" id="SUS03599.1"/>
    </source>
</evidence>
<feature type="region of interest" description="Disordered" evidence="1">
    <location>
        <begin position="1"/>
        <end position="30"/>
    </location>
</feature>
<reference evidence="2" key="1">
    <citation type="submission" date="2018-07" db="EMBL/GenBank/DDBJ databases">
        <authorList>
            <person name="Quirk P.G."/>
            <person name="Krulwich T.A."/>
        </authorList>
    </citation>
    <scope>NUCLEOTIDE SEQUENCE</scope>
</reference>
<feature type="region of interest" description="Disordered" evidence="1">
    <location>
        <begin position="43"/>
        <end position="62"/>
    </location>
</feature>
<proteinExistence type="predicted"/>
<dbReference type="EMBL" id="UIDG01000006">
    <property type="protein sequence ID" value="SUS03599.1"/>
    <property type="molecule type" value="Genomic_DNA"/>
</dbReference>
<protein>
    <submittedName>
        <fullName evidence="2">Uncharacterized protein</fullName>
    </submittedName>
</protein>
<evidence type="ECO:0000256" key="1">
    <source>
        <dbReference type="SAM" id="MobiDB-lite"/>
    </source>
</evidence>
<organism evidence="2">
    <name type="scientific">metagenome</name>
    <dbReference type="NCBI Taxonomy" id="256318"/>
    <lineage>
        <taxon>unclassified sequences</taxon>
        <taxon>metagenomes</taxon>
    </lineage>
</organism>